<feature type="non-terminal residue" evidence="2">
    <location>
        <position position="269"/>
    </location>
</feature>
<organism evidence="2 3">
    <name type="scientific">Haematococcus lacustris</name>
    <name type="common">Green alga</name>
    <name type="synonym">Haematococcus pluvialis</name>
    <dbReference type="NCBI Taxonomy" id="44745"/>
    <lineage>
        <taxon>Eukaryota</taxon>
        <taxon>Viridiplantae</taxon>
        <taxon>Chlorophyta</taxon>
        <taxon>core chlorophytes</taxon>
        <taxon>Chlorophyceae</taxon>
        <taxon>CS clade</taxon>
        <taxon>Chlamydomonadales</taxon>
        <taxon>Haematococcaceae</taxon>
        <taxon>Haematococcus</taxon>
    </lineage>
</organism>
<dbReference type="InterPro" id="IPR015943">
    <property type="entry name" value="WD40/YVTN_repeat-like_dom_sf"/>
</dbReference>
<protein>
    <submittedName>
        <fullName evidence="2">WD_REPEATS_REGION domain-containing protein</fullName>
    </submittedName>
</protein>
<gene>
    <name evidence="2" type="ORF">HaLaN_19299</name>
</gene>
<dbReference type="PANTHER" id="PTHR44163:SF1">
    <property type="entry name" value="U3 SMALL NUCLEOLAR RNA-ASSOCIATED PROTEIN 4 HOMOLOG"/>
    <property type="match status" value="1"/>
</dbReference>
<proteinExistence type="predicted"/>
<evidence type="ECO:0000313" key="2">
    <source>
        <dbReference type="EMBL" id="GFH21916.1"/>
    </source>
</evidence>
<dbReference type="Gene3D" id="2.130.10.10">
    <property type="entry name" value="YVTN repeat-like/Quinoprotein amine dehydrogenase"/>
    <property type="match status" value="1"/>
</dbReference>
<dbReference type="SUPFAM" id="SSF50978">
    <property type="entry name" value="WD40 repeat-like"/>
    <property type="match status" value="1"/>
</dbReference>
<dbReference type="InterPro" id="IPR046351">
    <property type="entry name" value="UTP4"/>
</dbReference>
<reference evidence="2 3" key="1">
    <citation type="submission" date="2020-02" db="EMBL/GenBank/DDBJ databases">
        <title>Draft genome sequence of Haematococcus lacustris strain NIES-144.</title>
        <authorList>
            <person name="Morimoto D."/>
            <person name="Nakagawa S."/>
            <person name="Yoshida T."/>
            <person name="Sawayama S."/>
        </authorList>
    </citation>
    <scope>NUCLEOTIDE SEQUENCE [LARGE SCALE GENOMIC DNA]</scope>
    <source>
        <strain evidence="2 3">NIES-144</strain>
    </source>
</reference>
<accession>A0A699ZT68</accession>
<dbReference type="GO" id="GO:0032040">
    <property type="term" value="C:small-subunit processome"/>
    <property type="evidence" value="ECO:0007669"/>
    <property type="project" value="TreeGrafter"/>
</dbReference>
<dbReference type="GO" id="GO:0003723">
    <property type="term" value="F:RNA binding"/>
    <property type="evidence" value="ECO:0007669"/>
    <property type="project" value="TreeGrafter"/>
</dbReference>
<dbReference type="InterPro" id="IPR036322">
    <property type="entry name" value="WD40_repeat_dom_sf"/>
</dbReference>
<dbReference type="Pfam" id="PF00400">
    <property type="entry name" value="WD40"/>
    <property type="match status" value="1"/>
</dbReference>
<feature type="region of interest" description="Disordered" evidence="1">
    <location>
        <begin position="235"/>
        <end position="269"/>
    </location>
</feature>
<feature type="compositionally biased region" description="Gly residues" evidence="1">
    <location>
        <begin position="260"/>
        <end position="269"/>
    </location>
</feature>
<keyword evidence="3" id="KW-1185">Reference proteome</keyword>
<dbReference type="EMBL" id="BLLF01001930">
    <property type="protein sequence ID" value="GFH21916.1"/>
    <property type="molecule type" value="Genomic_DNA"/>
</dbReference>
<comment type="caution">
    <text evidence="2">The sequence shown here is derived from an EMBL/GenBank/DDBJ whole genome shotgun (WGS) entry which is preliminary data.</text>
</comment>
<dbReference type="InterPro" id="IPR001680">
    <property type="entry name" value="WD40_rpt"/>
</dbReference>
<dbReference type="SMART" id="SM00320">
    <property type="entry name" value="WD40"/>
    <property type="match status" value="3"/>
</dbReference>
<dbReference type="PANTHER" id="PTHR44163">
    <property type="entry name" value="U3 SMALL NUCLEOLAR RNA-ASSOCIATED PROTEIN 4 HOMOLOG"/>
    <property type="match status" value="1"/>
</dbReference>
<dbReference type="GO" id="GO:0030686">
    <property type="term" value="C:90S preribosome"/>
    <property type="evidence" value="ECO:0007669"/>
    <property type="project" value="InterPro"/>
</dbReference>
<name>A0A699ZT68_HAELA</name>
<dbReference type="AlphaFoldDB" id="A0A699ZT68"/>
<evidence type="ECO:0000313" key="3">
    <source>
        <dbReference type="Proteomes" id="UP000485058"/>
    </source>
</evidence>
<sequence length="269" mass="27695">MAACPVEPLLAVGYETGDVELWDLGLMARIQRVPGGSVEVTALAWARDSLDGSWRTFCACLNGTLTEVDWRRTQMVAPTESGAGAIWSLSAQPVSSVRPGFAHPLAAGCDDGSVRLFVVEAGEGGAHYERTLARLQGRVLAVAWHPSGLALVAGGADGCIHALDAATGKLLRSNHDAPATSLAFSPDAQQLAVTLASGQLEVYDVAGRQPTPWSLEQAEGVAACLQRLPGVPMGCSWDPSPQAPLSSNGPTPALPSLPQGAGGAGEAGR</sequence>
<dbReference type="GO" id="GO:0000462">
    <property type="term" value="P:maturation of SSU-rRNA from tricistronic rRNA transcript (SSU-rRNA, 5.8S rRNA, LSU-rRNA)"/>
    <property type="evidence" value="ECO:0007669"/>
    <property type="project" value="InterPro"/>
</dbReference>
<dbReference type="GO" id="GO:0034455">
    <property type="term" value="C:t-UTP complex"/>
    <property type="evidence" value="ECO:0007669"/>
    <property type="project" value="TreeGrafter"/>
</dbReference>
<evidence type="ECO:0000256" key="1">
    <source>
        <dbReference type="SAM" id="MobiDB-lite"/>
    </source>
</evidence>
<dbReference type="Proteomes" id="UP000485058">
    <property type="component" value="Unassembled WGS sequence"/>
</dbReference>